<dbReference type="GO" id="GO:0005634">
    <property type="term" value="C:nucleus"/>
    <property type="evidence" value="ECO:0007669"/>
    <property type="project" value="UniProtKB-SubCell"/>
</dbReference>
<feature type="compositionally biased region" description="Basic and acidic residues" evidence="6">
    <location>
        <begin position="246"/>
        <end position="279"/>
    </location>
</feature>
<keyword evidence="3" id="KW-0677">Repeat</keyword>
<dbReference type="PANTHER" id="PTHR15263:SF1">
    <property type="entry name" value="NF-KAPPA-B INHIBITOR-LIKE PROTEIN 1"/>
    <property type="match status" value="1"/>
</dbReference>
<dbReference type="PANTHER" id="PTHR15263">
    <property type="entry name" value="I-KAPPA-B-LIKE PROTEIN IKBL"/>
    <property type="match status" value="1"/>
</dbReference>
<feature type="compositionally biased region" description="Gly residues" evidence="6">
    <location>
        <begin position="129"/>
        <end position="139"/>
    </location>
</feature>
<protein>
    <recommendedName>
        <fullName evidence="9">J domain-containing protein</fullName>
    </recommendedName>
</protein>
<comment type="subcellular location">
    <subcellularLocation>
        <location evidence="1">Nucleus</location>
    </subcellularLocation>
</comment>
<dbReference type="Proteomes" id="UP000322225">
    <property type="component" value="Chromosome 1"/>
</dbReference>
<dbReference type="EMBL" id="CP144051">
    <property type="protein sequence ID" value="WWD15619.1"/>
    <property type="molecule type" value="Genomic_DNA"/>
</dbReference>
<evidence type="ECO:0000313" key="7">
    <source>
        <dbReference type="EMBL" id="WWD15619.1"/>
    </source>
</evidence>
<feature type="compositionally biased region" description="Basic and acidic residues" evidence="6">
    <location>
        <begin position="53"/>
        <end position="81"/>
    </location>
</feature>
<evidence type="ECO:0000256" key="4">
    <source>
        <dbReference type="ARBA" id="ARBA00023043"/>
    </source>
</evidence>
<evidence type="ECO:0000256" key="3">
    <source>
        <dbReference type="ARBA" id="ARBA00022737"/>
    </source>
</evidence>
<feature type="region of interest" description="Disordered" evidence="6">
    <location>
        <begin position="245"/>
        <end position="296"/>
    </location>
</feature>
<keyword evidence="5" id="KW-0539">Nucleus</keyword>
<gene>
    <name evidence="7" type="ORF">CI109_100041</name>
</gene>
<dbReference type="RefSeq" id="XP_031858606.2">
    <property type="nucleotide sequence ID" value="XM_032007109.2"/>
</dbReference>
<name>A0AAJ8LD28_9TREE</name>
<dbReference type="AlphaFoldDB" id="A0AAJ8LD28"/>
<feature type="compositionally biased region" description="Basic and acidic residues" evidence="6">
    <location>
        <begin position="286"/>
        <end position="296"/>
    </location>
</feature>
<keyword evidence="4" id="KW-0040">ANK repeat</keyword>
<reference evidence="7" key="1">
    <citation type="submission" date="2017-08" db="EMBL/GenBank/DDBJ databases">
        <authorList>
            <person name="Cuomo C."/>
            <person name="Billmyre B."/>
            <person name="Heitman J."/>
        </authorList>
    </citation>
    <scope>NUCLEOTIDE SEQUENCE</scope>
    <source>
        <strain evidence="7">CBS 12478</strain>
    </source>
</reference>
<evidence type="ECO:0000256" key="1">
    <source>
        <dbReference type="ARBA" id="ARBA00004123"/>
    </source>
</evidence>
<accession>A0AAJ8LD28</accession>
<dbReference type="GO" id="GO:0043124">
    <property type="term" value="P:negative regulation of canonical NF-kappaB signal transduction"/>
    <property type="evidence" value="ECO:0007669"/>
    <property type="project" value="InterPro"/>
</dbReference>
<evidence type="ECO:0000256" key="2">
    <source>
        <dbReference type="ARBA" id="ARBA00022553"/>
    </source>
</evidence>
<dbReference type="GeneID" id="43591277"/>
<evidence type="ECO:0000256" key="6">
    <source>
        <dbReference type="SAM" id="MobiDB-lite"/>
    </source>
</evidence>
<proteinExistence type="predicted"/>
<sequence length="426" mass="49098">MRLGSPDKLGVLGFATQPTIKWSYSLTTIKMTGGEAGLDREADYTVPKPTKIKLKETKPEKAHRLYRREQRRAARETERISRANGYAVSPPRPYRSESISPPRHRARSTQREQGEVYDESGAGSSSGTQGQGEWMGGYGRRAREELERREWEEKIAWMASGAGAEDPFGGVSYGYAGSMEGIHIPRRFRELASAAGFGVGTRLPRHRDPALEVDFDGGQIPPIGTMNEEEYTSWIREGMYRRKHRSEIEQAERRRKEKEEKERLKEVEREKLRKEEEKKMKRLKKQKGDEEERKRKEERGRWKVRWKKLGETGSEVEIEELELRFVDIPWPIYHSSKSTFTSDEFTLENVRPFLHAMAEDEAAASASGSGSVVDVRKVVREAIRNYHPDRFHGRVLPRVREKDRDRVKEGVEKLSRVLNDLAAEGK</sequence>
<keyword evidence="2" id="KW-0597">Phosphoprotein</keyword>
<evidence type="ECO:0008006" key="9">
    <source>
        <dbReference type="Google" id="ProtNLM"/>
    </source>
</evidence>
<dbReference type="InterPro" id="IPR038753">
    <property type="entry name" value="NFKBIL1"/>
</dbReference>
<keyword evidence="8" id="KW-1185">Reference proteome</keyword>
<reference evidence="7" key="2">
    <citation type="submission" date="2024-01" db="EMBL/GenBank/DDBJ databases">
        <title>Comparative genomics of Cryptococcus and Kwoniella reveals pathogenesis evolution and contrasting modes of karyotype evolution via chromosome fusion or intercentromeric recombination.</title>
        <authorList>
            <person name="Coelho M.A."/>
            <person name="David-Palma M."/>
            <person name="Shea T."/>
            <person name="Bowers K."/>
            <person name="McGinley-Smith S."/>
            <person name="Mohammad A.W."/>
            <person name="Gnirke A."/>
            <person name="Yurkov A.M."/>
            <person name="Nowrousian M."/>
            <person name="Sun S."/>
            <person name="Cuomo C.A."/>
            <person name="Heitman J."/>
        </authorList>
    </citation>
    <scope>NUCLEOTIDE SEQUENCE</scope>
    <source>
        <strain evidence="7">CBS 12478</strain>
    </source>
</reference>
<evidence type="ECO:0000313" key="8">
    <source>
        <dbReference type="Proteomes" id="UP000322225"/>
    </source>
</evidence>
<organism evidence="7 8">
    <name type="scientific">Kwoniella shandongensis</name>
    <dbReference type="NCBI Taxonomy" id="1734106"/>
    <lineage>
        <taxon>Eukaryota</taxon>
        <taxon>Fungi</taxon>
        <taxon>Dikarya</taxon>
        <taxon>Basidiomycota</taxon>
        <taxon>Agaricomycotina</taxon>
        <taxon>Tremellomycetes</taxon>
        <taxon>Tremellales</taxon>
        <taxon>Cryptococcaceae</taxon>
        <taxon>Kwoniella</taxon>
    </lineage>
</organism>
<feature type="region of interest" description="Disordered" evidence="6">
    <location>
        <begin position="49"/>
        <end position="139"/>
    </location>
</feature>
<dbReference type="KEGG" id="ksn:43591277"/>
<evidence type="ECO:0000256" key="5">
    <source>
        <dbReference type="ARBA" id="ARBA00023242"/>
    </source>
</evidence>